<dbReference type="SMART" id="SM00249">
    <property type="entry name" value="PHD"/>
    <property type="match status" value="1"/>
</dbReference>
<feature type="compositionally biased region" description="Basic residues" evidence="11">
    <location>
        <begin position="159"/>
        <end position="169"/>
    </location>
</feature>
<dbReference type="HOGENOM" id="CLU_074406_1_0_1"/>
<dbReference type="eggNOG" id="KOG1973">
    <property type="taxonomic scope" value="Eukaryota"/>
</dbReference>
<dbReference type="GO" id="GO:0005634">
    <property type="term" value="C:nucleus"/>
    <property type="evidence" value="ECO:0007669"/>
    <property type="project" value="UniProtKB-SubCell"/>
</dbReference>
<dbReference type="GO" id="GO:0140002">
    <property type="term" value="F:histone H3K4me3 reader activity"/>
    <property type="evidence" value="ECO:0007669"/>
    <property type="project" value="EnsemblFungi"/>
</dbReference>
<comment type="subcellular location">
    <subcellularLocation>
        <location evidence="1">Nucleus</location>
    </subcellularLocation>
</comment>
<accession>J7RSB6</accession>
<keyword evidence="14" id="KW-1185">Reference proteome</keyword>
<dbReference type="GO" id="GO:1990467">
    <property type="term" value="C:NuA3a histone acetyltransferase complex"/>
    <property type="evidence" value="ECO:0007669"/>
    <property type="project" value="EnsemblFungi"/>
</dbReference>
<feature type="binding site" evidence="10">
    <location>
        <position position="121"/>
    </location>
    <ligand>
        <name>Zn(2+)</name>
        <dbReference type="ChEBI" id="CHEBI:29105"/>
        <label>2</label>
    </ligand>
</feature>
<feature type="binding site" evidence="10">
    <location>
        <position position="127"/>
    </location>
    <ligand>
        <name>Zn(2+)</name>
        <dbReference type="ChEBI" id="CHEBI:29105"/>
        <label>1</label>
    </ligand>
</feature>
<evidence type="ECO:0000256" key="3">
    <source>
        <dbReference type="ARBA" id="ARBA00022723"/>
    </source>
</evidence>
<dbReference type="SUPFAM" id="SSF57903">
    <property type="entry name" value="FYVE/PHD zinc finger"/>
    <property type="match status" value="1"/>
</dbReference>
<dbReference type="GO" id="GO:0004402">
    <property type="term" value="F:histone acetyltransferase activity"/>
    <property type="evidence" value="ECO:0007669"/>
    <property type="project" value="EnsemblFungi"/>
</dbReference>
<evidence type="ECO:0000259" key="12">
    <source>
        <dbReference type="SMART" id="SM00249"/>
    </source>
</evidence>
<evidence type="ECO:0000313" key="13">
    <source>
        <dbReference type="EMBL" id="CCK72808.1"/>
    </source>
</evidence>
<keyword evidence="3 10" id="KW-0479">Metal-binding</keyword>
<evidence type="ECO:0000256" key="9">
    <source>
        <dbReference type="PIRSR" id="PIRSR628651-50"/>
    </source>
</evidence>
<feature type="region of interest" description="Disordered" evidence="11">
    <location>
        <begin position="150"/>
        <end position="169"/>
    </location>
</feature>
<reference evidence="14" key="2">
    <citation type="submission" date="2012-08" db="EMBL/GenBank/DDBJ databases">
        <title>Genome sequence of Kazachstania naganishii.</title>
        <authorList>
            <person name="Gordon J.L."/>
            <person name="Armisen D."/>
            <person name="Proux-Wera E."/>
            <person name="OhEigeartaigh S.S."/>
            <person name="Byrne K.P."/>
            <person name="Wolfe K.H."/>
        </authorList>
    </citation>
    <scope>NUCLEOTIDE SEQUENCE [LARGE SCALE GENOMIC DNA]</scope>
    <source>
        <strain evidence="14">ATCC MYA-139 / BCRC 22969 / CBS 8797 / CCRC 22969 / KCTC 17520 / NBRC 10181 / NCYC 3082</strain>
    </source>
</reference>
<dbReference type="InterPro" id="IPR011011">
    <property type="entry name" value="Znf_FYVE_PHD"/>
</dbReference>
<evidence type="ECO:0000256" key="10">
    <source>
        <dbReference type="PIRSR" id="PIRSR628651-51"/>
    </source>
</evidence>
<sequence length="169" mass="18550">MASIDPRCEFLGTLDHFVCDLVRELWVRRDDPRAVRSAQLQELVSGQQRALLAQRDQLVLQQLVREQYRGGTGKVVPVQAAAEEEAAMALAPAVAAPTEPTYCFCGGVSYGDMIACDNLQCPLTWFHYGCVGITGESPSGKWYCSVECEKAAEGSAPAPKKKKSRRKGW</sequence>
<feature type="site" description="Histone H3K4me3 binding" evidence="9">
    <location>
        <position position="117"/>
    </location>
</feature>
<proteinExistence type="inferred from homology"/>
<evidence type="ECO:0000256" key="1">
    <source>
        <dbReference type="ARBA" id="ARBA00004123"/>
    </source>
</evidence>
<feature type="site" description="Histone H3K4me3 binding" evidence="9">
    <location>
        <position position="125"/>
    </location>
</feature>
<evidence type="ECO:0000256" key="4">
    <source>
        <dbReference type="ARBA" id="ARBA00022771"/>
    </source>
</evidence>
<dbReference type="EMBL" id="HE978325">
    <property type="protein sequence ID" value="CCK72808.1"/>
    <property type="molecule type" value="Genomic_DNA"/>
</dbReference>
<evidence type="ECO:0000256" key="5">
    <source>
        <dbReference type="ARBA" id="ARBA00022833"/>
    </source>
</evidence>
<feature type="binding site" evidence="10">
    <location>
        <position position="116"/>
    </location>
    <ligand>
        <name>Zn(2+)</name>
        <dbReference type="ChEBI" id="CHEBI:29105"/>
        <label>2</label>
    </ligand>
</feature>
<feature type="binding site" evidence="10">
    <location>
        <position position="105"/>
    </location>
    <ligand>
        <name>Zn(2+)</name>
        <dbReference type="ChEBI" id="CHEBI:29105"/>
        <label>1</label>
    </ligand>
</feature>
<keyword evidence="6" id="KW-0805">Transcription regulation</keyword>
<protein>
    <recommendedName>
        <fullName evidence="12">Zinc finger PHD-type domain-containing protein</fullName>
    </recommendedName>
</protein>
<dbReference type="AlphaFoldDB" id="J7RSB6"/>
<dbReference type="CDD" id="cd15505">
    <property type="entry name" value="PHD_ING"/>
    <property type="match status" value="1"/>
</dbReference>
<dbReference type="Gene3D" id="3.30.40.10">
    <property type="entry name" value="Zinc/RING finger domain, C3HC4 (zinc finger)"/>
    <property type="match status" value="1"/>
</dbReference>
<feature type="site" description="Histone H3K4me3 binding" evidence="9">
    <location>
        <position position="113"/>
    </location>
</feature>
<dbReference type="KEGG" id="kng:KNAG_0L01890"/>
<dbReference type="GO" id="GO:0008270">
    <property type="term" value="F:zinc ion binding"/>
    <property type="evidence" value="ECO:0007669"/>
    <property type="project" value="UniProtKB-KW"/>
</dbReference>
<feature type="binding site" evidence="10">
    <location>
        <position position="103"/>
    </location>
    <ligand>
        <name>Zn(2+)</name>
        <dbReference type="ChEBI" id="CHEBI:29105"/>
        <label>1</label>
    </ligand>
</feature>
<dbReference type="InterPro" id="IPR028651">
    <property type="entry name" value="ING_fam"/>
</dbReference>
<dbReference type="OrthoDB" id="5411773at2759"/>
<gene>
    <name evidence="13" type="primary">KNAG0L01890</name>
    <name evidence="13" type="ordered locus">KNAG_0L01890</name>
</gene>
<keyword evidence="4" id="KW-0863">Zinc-finger</keyword>
<dbReference type="GeneID" id="34528581"/>
<evidence type="ECO:0000256" key="7">
    <source>
        <dbReference type="ARBA" id="ARBA00023163"/>
    </source>
</evidence>
<evidence type="ECO:0000313" key="14">
    <source>
        <dbReference type="Proteomes" id="UP000006310"/>
    </source>
</evidence>
<feature type="binding site" evidence="10">
    <location>
        <position position="144"/>
    </location>
    <ligand>
        <name>Zn(2+)</name>
        <dbReference type="ChEBI" id="CHEBI:29105"/>
        <label>2</label>
    </ligand>
</feature>
<reference evidence="13 14" key="1">
    <citation type="journal article" date="2011" name="Proc. Natl. Acad. Sci. U.S.A.">
        <title>Evolutionary erosion of yeast sex chromosomes by mating-type switching accidents.</title>
        <authorList>
            <person name="Gordon J.L."/>
            <person name="Armisen D."/>
            <person name="Proux-Wera E."/>
            <person name="Oheigeartaigh S.S."/>
            <person name="Byrne K.P."/>
            <person name="Wolfe K.H."/>
        </authorList>
    </citation>
    <scope>NUCLEOTIDE SEQUENCE [LARGE SCALE GENOMIC DNA]</scope>
    <source>
        <strain evidence="14">ATCC MYA-139 / BCRC 22969 / CBS 8797 / CCRC 22969 / KCTC 17520 / NBRC 10181 / NCYC 3082</strain>
    </source>
</reference>
<feature type="site" description="Histone H3K4me3 binding" evidence="9">
    <location>
        <position position="102"/>
    </location>
</feature>
<dbReference type="RefSeq" id="XP_022467052.1">
    <property type="nucleotide sequence ID" value="XM_022610792.1"/>
</dbReference>
<keyword evidence="5 10" id="KW-0862">Zinc</keyword>
<evidence type="ECO:0000256" key="6">
    <source>
        <dbReference type="ARBA" id="ARBA00023015"/>
    </source>
</evidence>
<dbReference type="GO" id="GO:0032968">
    <property type="term" value="P:positive regulation of transcription elongation by RNA polymerase II"/>
    <property type="evidence" value="ECO:0007669"/>
    <property type="project" value="EnsemblFungi"/>
</dbReference>
<name>J7RSB6_HUIN7</name>
<evidence type="ECO:0000256" key="11">
    <source>
        <dbReference type="SAM" id="MobiDB-lite"/>
    </source>
</evidence>
<dbReference type="PANTHER" id="PTHR10333">
    <property type="entry name" value="INHIBITOR OF GROWTH PROTEIN"/>
    <property type="match status" value="1"/>
</dbReference>
<dbReference type="STRING" id="1071383.J7RSB6"/>
<keyword evidence="7" id="KW-0804">Transcription</keyword>
<comment type="similarity">
    <text evidence="2">Belongs to the ING family.</text>
</comment>
<keyword evidence="8" id="KW-0539">Nucleus</keyword>
<evidence type="ECO:0000256" key="2">
    <source>
        <dbReference type="ARBA" id="ARBA00010210"/>
    </source>
</evidence>
<feature type="binding site" evidence="10">
    <location>
        <position position="130"/>
    </location>
    <ligand>
        <name>Zn(2+)</name>
        <dbReference type="ChEBI" id="CHEBI:29105"/>
        <label>1</label>
    </ligand>
</feature>
<dbReference type="Proteomes" id="UP000006310">
    <property type="component" value="Chromosome 12"/>
</dbReference>
<dbReference type="PANTHER" id="PTHR10333:SF103">
    <property type="entry name" value="INHIBITOR OF GROWTH PROTEIN 3"/>
    <property type="match status" value="1"/>
</dbReference>
<dbReference type="InterPro" id="IPR001965">
    <property type="entry name" value="Znf_PHD"/>
</dbReference>
<dbReference type="InterPro" id="IPR013083">
    <property type="entry name" value="Znf_RING/FYVE/PHD"/>
</dbReference>
<feature type="binding site" evidence="10">
    <location>
        <position position="148"/>
    </location>
    <ligand>
        <name>Zn(2+)</name>
        <dbReference type="ChEBI" id="CHEBI:29105"/>
        <label>2</label>
    </ligand>
</feature>
<feature type="domain" description="Zinc finger PHD-type" evidence="12">
    <location>
        <begin position="102"/>
        <end position="148"/>
    </location>
</feature>
<organism evidence="13 14">
    <name type="scientific">Huiozyma naganishii (strain ATCC MYA-139 / BCRC 22969 / CBS 8797 / KCTC 17520 / NBRC 10181 / NCYC 3082 / Yp74L-3)</name>
    <name type="common">Yeast</name>
    <name type="synonym">Kazachstania naganishii</name>
    <dbReference type="NCBI Taxonomy" id="1071383"/>
    <lineage>
        <taxon>Eukaryota</taxon>
        <taxon>Fungi</taxon>
        <taxon>Dikarya</taxon>
        <taxon>Ascomycota</taxon>
        <taxon>Saccharomycotina</taxon>
        <taxon>Saccharomycetes</taxon>
        <taxon>Saccharomycetales</taxon>
        <taxon>Saccharomycetaceae</taxon>
        <taxon>Huiozyma</taxon>
    </lineage>
</organism>
<evidence type="ECO:0000256" key="8">
    <source>
        <dbReference type="ARBA" id="ARBA00023242"/>
    </source>
</evidence>